<dbReference type="OrthoDB" id="167809at2759"/>
<dbReference type="SUPFAM" id="SSF51905">
    <property type="entry name" value="FAD/NAD(P)-binding domain"/>
    <property type="match status" value="1"/>
</dbReference>
<dbReference type="Gene3D" id="3.50.50.60">
    <property type="entry name" value="FAD/NAD(P)-binding domain"/>
    <property type="match status" value="1"/>
</dbReference>
<dbReference type="AlphaFoldDB" id="A0A9P9Y1U6"/>
<dbReference type="RefSeq" id="XP_051362401.1">
    <property type="nucleotide sequence ID" value="XM_051506393.1"/>
</dbReference>
<dbReference type="Proteomes" id="UP001055219">
    <property type="component" value="Unassembled WGS sequence"/>
</dbReference>
<protein>
    <recommendedName>
        <fullName evidence="4">Glucose-methanol-choline oxidoreductase N-terminal domain-containing protein</fullName>
    </recommendedName>
</protein>
<dbReference type="InterPro" id="IPR036188">
    <property type="entry name" value="FAD/NAD-bd_sf"/>
</dbReference>
<keyword evidence="1" id="KW-0732">Signal</keyword>
<accession>A0A9P9Y1U6</accession>
<feature type="chain" id="PRO_5040307781" description="Glucose-methanol-choline oxidoreductase N-terminal domain-containing protein" evidence="1">
    <location>
        <begin position="23"/>
        <end position="86"/>
    </location>
</feature>
<sequence>MAVVAKLLGAILAANSLTAVSSQSKDEYDHVIVGLGPGGGSLAATLTVSRHSVFLIEAGGDKPEDPLQILPILLVPSYGHVGSAPE</sequence>
<evidence type="ECO:0000256" key="1">
    <source>
        <dbReference type="SAM" id="SignalP"/>
    </source>
</evidence>
<feature type="signal peptide" evidence="1">
    <location>
        <begin position="1"/>
        <end position="22"/>
    </location>
</feature>
<reference evidence="2" key="2">
    <citation type="submission" date="2022-07" db="EMBL/GenBank/DDBJ databases">
        <authorList>
            <person name="Goncalves M.F.M."/>
            <person name="Hilario S."/>
            <person name="Van De Peer Y."/>
            <person name="Esteves A.C."/>
            <person name="Alves A."/>
        </authorList>
    </citation>
    <scope>NUCLEOTIDE SEQUENCE</scope>
    <source>
        <strain evidence="2">MUM 19.33</strain>
    </source>
</reference>
<dbReference type="EMBL" id="JAGIXG020000021">
    <property type="protein sequence ID" value="KAI6781545.1"/>
    <property type="molecule type" value="Genomic_DNA"/>
</dbReference>
<gene>
    <name evidence="2" type="ORF">J7T54_001508</name>
</gene>
<name>A0A9P9Y1U6_9HYPO</name>
<reference evidence="2" key="1">
    <citation type="journal article" date="2021" name="J Fungi (Basel)">
        <title>Genomic and Metabolomic Analyses of the Marine Fungus Emericellopsis cladophorae: Insights into Saltwater Adaptability Mechanisms and Its Biosynthetic Potential.</title>
        <authorList>
            <person name="Goncalves M.F.M."/>
            <person name="Hilario S."/>
            <person name="Van de Peer Y."/>
            <person name="Esteves A.C."/>
            <person name="Alves A."/>
        </authorList>
    </citation>
    <scope>NUCLEOTIDE SEQUENCE</scope>
    <source>
        <strain evidence="2">MUM 19.33</strain>
    </source>
</reference>
<comment type="caution">
    <text evidence="2">The sequence shown here is derived from an EMBL/GenBank/DDBJ whole genome shotgun (WGS) entry which is preliminary data.</text>
</comment>
<organism evidence="2 3">
    <name type="scientific">Emericellopsis cladophorae</name>
    <dbReference type="NCBI Taxonomy" id="2686198"/>
    <lineage>
        <taxon>Eukaryota</taxon>
        <taxon>Fungi</taxon>
        <taxon>Dikarya</taxon>
        <taxon>Ascomycota</taxon>
        <taxon>Pezizomycotina</taxon>
        <taxon>Sordariomycetes</taxon>
        <taxon>Hypocreomycetidae</taxon>
        <taxon>Hypocreales</taxon>
        <taxon>Bionectriaceae</taxon>
        <taxon>Emericellopsis</taxon>
    </lineage>
</organism>
<evidence type="ECO:0000313" key="3">
    <source>
        <dbReference type="Proteomes" id="UP001055219"/>
    </source>
</evidence>
<evidence type="ECO:0000313" key="2">
    <source>
        <dbReference type="EMBL" id="KAI6781545.1"/>
    </source>
</evidence>
<evidence type="ECO:0008006" key="4">
    <source>
        <dbReference type="Google" id="ProtNLM"/>
    </source>
</evidence>
<dbReference type="GeneID" id="75828026"/>
<proteinExistence type="predicted"/>
<keyword evidence="3" id="KW-1185">Reference proteome</keyword>